<dbReference type="PANTHER" id="PTHR23535">
    <property type="entry name" value="SUGAR EFFLUX TRANSPORTER A-RELATED"/>
    <property type="match status" value="1"/>
</dbReference>
<evidence type="ECO:0000259" key="10">
    <source>
        <dbReference type="PROSITE" id="PS50850"/>
    </source>
</evidence>
<keyword evidence="7 9" id="KW-1133">Transmembrane helix</keyword>
<keyword evidence="8 9" id="KW-0472">Membrane</keyword>
<keyword evidence="5" id="KW-0762">Sugar transport</keyword>
<dbReference type="HOGENOM" id="CLU_055598_3_1_5"/>
<feature type="transmembrane region" description="Helical" evidence="9">
    <location>
        <begin position="390"/>
        <end position="413"/>
    </location>
</feature>
<comment type="subcellular location">
    <subcellularLocation>
        <location evidence="1">Cell membrane</location>
        <topology evidence="1">Multi-pass membrane protein</topology>
    </subcellularLocation>
</comment>
<reference evidence="11 12" key="1">
    <citation type="journal article" date="2009" name="J. Bacteriol.">
        <title>Genome sequences of three Agrobacterium biovars help elucidate the evolution of multichromosome genomes in bacteria.</title>
        <authorList>
            <person name="Slater S.C."/>
            <person name="Goldman B.S."/>
            <person name="Goodner B."/>
            <person name="Setubal J.C."/>
            <person name="Farrand S.K."/>
            <person name="Nester E.W."/>
            <person name="Burr T.J."/>
            <person name="Banta L."/>
            <person name="Dickerman A.W."/>
            <person name="Paulsen I."/>
            <person name="Otten L."/>
            <person name="Suen G."/>
            <person name="Welch R."/>
            <person name="Almeida N.F."/>
            <person name="Arnold F."/>
            <person name="Burton O.T."/>
            <person name="Du Z."/>
            <person name="Ewing A."/>
            <person name="Godsy E."/>
            <person name="Heisel S."/>
            <person name="Houmiel K.L."/>
            <person name="Jhaveri J."/>
            <person name="Lu J."/>
            <person name="Miller N.M."/>
            <person name="Norton S."/>
            <person name="Chen Q."/>
            <person name="Phoolcharoen W."/>
            <person name="Ohlin V."/>
            <person name="Ondrusek D."/>
            <person name="Pride N."/>
            <person name="Stricklin S.L."/>
            <person name="Sun J."/>
            <person name="Wheeler C."/>
            <person name="Wilson L."/>
            <person name="Zhu H."/>
            <person name="Wood D.W."/>
        </authorList>
    </citation>
    <scope>NUCLEOTIDE SEQUENCE [LARGE SCALE GENOMIC DNA]</scope>
    <source>
        <strain evidence="12">S4 / ATCC BAA-846</strain>
    </source>
</reference>
<dbReference type="EMBL" id="CP000633">
    <property type="protein sequence ID" value="ACM35849.1"/>
    <property type="molecule type" value="Genomic_DNA"/>
</dbReference>
<feature type="transmembrane region" description="Helical" evidence="9">
    <location>
        <begin position="127"/>
        <end position="147"/>
    </location>
</feature>
<feature type="transmembrane region" description="Helical" evidence="9">
    <location>
        <begin position="264"/>
        <end position="291"/>
    </location>
</feature>
<gene>
    <name evidence="11" type="primary">setA</name>
    <name evidence="11" type="ordered locus">Avi_1192</name>
</gene>
<feature type="transmembrane region" description="Helical" evidence="9">
    <location>
        <begin position="68"/>
        <end position="91"/>
    </location>
</feature>
<protein>
    <submittedName>
        <fullName evidence="11">MFS permease</fullName>
    </submittedName>
</protein>
<dbReference type="GO" id="GO:0022857">
    <property type="term" value="F:transmembrane transporter activity"/>
    <property type="evidence" value="ECO:0007669"/>
    <property type="project" value="InterPro"/>
</dbReference>
<feature type="transmembrane region" description="Helical" evidence="9">
    <location>
        <begin position="221"/>
        <end position="243"/>
    </location>
</feature>
<dbReference type="eggNOG" id="COG2814">
    <property type="taxonomic scope" value="Bacteria"/>
</dbReference>
<evidence type="ECO:0000313" key="12">
    <source>
        <dbReference type="Proteomes" id="UP000001596"/>
    </source>
</evidence>
<proteinExistence type="inferred from homology"/>
<dbReference type="InterPro" id="IPR011701">
    <property type="entry name" value="MFS"/>
</dbReference>
<dbReference type="SUPFAM" id="SSF103473">
    <property type="entry name" value="MFS general substrate transporter"/>
    <property type="match status" value="1"/>
</dbReference>
<dbReference type="STRING" id="311402.Avi_1192"/>
<organism evidence="11 12">
    <name type="scientific">Allorhizobium ampelinum (strain ATCC BAA-846 / DSM 112012 / S4)</name>
    <name type="common">Agrobacterium vitis (strain S4)</name>
    <dbReference type="NCBI Taxonomy" id="311402"/>
    <lineage>
        <taxon>Bacteria</taxon>
        <taxon>Pseudomonadati</taxon>
        <taxon>Pseudomonadota</taxon>
        <taxon>Alphaproteobacteria</taxon>
        <taxon>Hyphomicrobiales</taxon>
        <taxon>Rhizobiaceae</taxon>
        <taxon>Rhizobium/Agrobacterium group</taxon>
        <taxon>Allorhizobium</taxon>
        <taxon>Allorhizobium ampelinum</taxon>
    </lineage>
</organism>
<feature type="transmembrane region" description="Helical" evidence="9">
    <location>
        <begin position="16"/>
        <end position="35"/>
    </location>
</feature>
<feature type="transmembrane region" description="Helical" evidence="9">
    <location>
        <begin position="153"/>
        <end position="182"/>
    </location>
</feature>
<evidence type="ECO:0000313" key="11">
    <source>
        <dbReference type="EMBL" id="ACM35849.1"/>
    </source>
</evidence>
<evidence type="ECO:0000256" key="8">
    <source>
        <dbReference type="ARBA" id="ARBA00023136"/>
    </source>
</evidence>
<comment type="similarity">
    <text evidence="2">Belongs to the major facilitator superfamily. Set transporter family.</text>
</comment>
<feature type="transmembrane region" description="Helical" evidence="9">
    <location>
        <begin position="331"/>
        <end position="350"/>
    </location>
</feature>
<dbReference type="Pfam" id="PF07690">
    <property type="entry name" value="MFS_1"/>
    <property type="match status" value="1"/>
</dbReference>
<feature type="transmembrane region" description="Helical" evidence="9">
    <location>
        <begin position="419"/>
        <end position="440"/>
    </location>
</feature>
<dbReference type="InterPro" id="IPR020846">
    <property type="entry name" value="MFS_dom"/>
</dbReference>
<keyword evidence="4" id="KW-1003">Cell membrane</keyword>
<dbReference type="InterPro" id="IPR036259">
    <property type="entry name" value="MFS_trans_sf"/>
</dbReference>
<feature type="transmembrane region" description="Helical" evidence="9">
    <location>
        <begin position="194"/>
        <end position="215"/>
    </location>
</feature>
<feature type="transmembrane region" description="Helical" evidence="9">
    <location>
        <begin position="303"/>
        <end position="324"/>
    </location>
</feature>
<dbReference type="KEGG" id="avi:Avi_1192"/>
<keyword evidence="6 9" id="KW-0812">Transmembrane</keyword>
<evidence type="ECO:0000256" key="5">
    <source>
        <dbReference type="ARBA" id="ARBA00022597"/>
    </source>
</evidence>
<accession>B9JTD6</accession>
<evidence type="ECO:0000256" key="1">
    <source>
        <dbReference type="ARBA" id="ARBA00004651"/>
    </source>
</evidence>
<evidence type="ECO:0000256" key="9">
    <source>
        <dbReference type="SAM" id="Phobius"/>
    </source>
</evidence>
<keyword evidence="3" id="KW-0813">Transport</keyword>
<evidence type="ECO:0000256" key="2">
    <source>
        <dbReference type="ARBA" id="ARBA00006523"/>
    </source>
</evidence>
<name>B9JTD6_ALLAM</name>
<feature type="transmembrane region" description="Helical" evidence="9">
    <location>
        <begin position="356"/>
        <end position="378"/>
    </location>
</feature>
<feature type="domain" description="Major facilitator superfamily (MFS) profile" evidence="10">
    <location>
        <begin position="266"/>
        <end position="445"/>
    </location>
</feature>
<dbReference type="AlphaFoldDB" id="B9JTD6"/>
<dbReference type="Proteomes" id="UP000001596">
    <property type="component" value="Chromosome 1"/>
</dbReference>
<sequence>MGSCVSHWPEADEPTVHFFISQLACYTAVIVPAYWPEFARCGNIHDSISKGISMSATMSSRSLSLYPFLLVLFIGTTCSSMIGPFMAYYIVEGLGRAPWTISLYAAGVTVLGIICTRTFGRWLDAGIAPFPLIGVALAGYLLATSALSISPSFWIVLTFGVLGFGLSSSAVSTMFSLGAVVAERGKITRGRSNAFLRATTSTAWMIGPAVAFLFAERFGEAAVFKLAFALACCWALMWWIIIPRDMTLRPKSGSVHAHSSNKDVGLWLAAAFVFCLSSAHSLTFSALPLFYVREVGLPGYAPGTAFSMKTFVEVLAIFTTPMIISRFGLKGPLVAVALLATVTILLLSYVQTYPQMLAGAALEGLYYGLYASIGISFVQSFSGDRPAQATALYWNVLSVSGILAGPATGLIAQAYDFRAVIQVASVVAAFAAILLFTSMFRKHSR</sequence>
<dbReference type="Gene3D" id="1.20.1250.20">
    <property type="entry name" value="MFS general substrate transporter like domains"/>
    <property type="match status" value="2"/>
</dbReference>
<evidence type="ECO:0000256" key="6">
    <source>
        <dbReference type="ARBA" id="ARBA00022692"/>
    </source>
</evidence>
<keyword evidence="12" id="KW-1185">Reference proteome</keyword>
<evidence type="ECO:0000256" key="3">
    <source>
        <dbReference type="ARBA" id="ARBA00022448"/>
    </source>
</evidence>
<dbReference type="GO" id="GO:0005886">
    <property type="term" value="C:plasma membrane"/>
    <property type="evidence" value="ECO:0007669"/>
    <property type="project" value="UniProtKB-SubCell"/>
</dbReference>
<evidence type="ECO:0000256" key="7">
    <source>
        <dbReference type="ARBA" id="ARBA00022989"/>
    </source>
</evidence>
<dbReference type="PROSITE" id="PS50850">
    <property type="entry name" value="MFS"/>
    <property type="match status" value="1"/>
</dbReference>
<feature type="transmembrane region" description="Helical" evidence="9">
    <location>
        <begin position="97"/>
        <end position="115"/>
    </location>
</feature>
<evidence type="ECO:0000256" key="4">
    <source>
        <dbReference type="ARBA" id="ARBA00022475"/>
    </source>
</evidence>
<dbReference type="PANTHER" id="PTHR23535:SF2">
    <property type="entry name" value="SUGAR EFFLUX TRANSPORTER A-RELATED"/>
    <property type="match status" value="1"/>
</dbReference>